<evidence type="ECO:0000313" key="1">
    <source>
        <dbReference type="EMBL" id="SPD06888.1"/>
    </source>
</evidence>
<dbReference type="EMBL" id="OIVN01002846">
    <property type="protein sequence ID" value="SPD06888.1"/>
    <property type="molecule type" value="Genomic_DNA"/>
</dbReference>
<organism evidence="1">
    <name type="scientific">Fagus sylvatica</name>
    <name type="common">Beechnut</name>
    <dbReference type="NCBI Taxonomy" id="28930"/>
    <lineage>
        <taxon>Eukaryota</taxon>
        <taxon>Viridiplantae</taxon>
        <taxon>Streptophyta</taxon>
        <taxon>Embryophyta</taxon>
        <taxon>Tracheophyta</taxon>
        <taxon>Spermatophyta</taxon>
        <taxon>Magnoliopsida</taxon>
        <taxon>eudicotyledons</taxon>
        <taxon>Gunneridae</taxon>
        <taxon>Pentapetalae</taxon>
        <taxon>rosids</taxon>
        <taxon>fabids</taxon>
        <taxon>Fagales</taxon>
        <taxon>Fagaceae</taxon>
        <taxon>Fagus</taxon>
    </lineage>
</organism>
<sequence>MGFVDFNSGDTFFSRSSLLVDLWVLFDELGFELVSPESLFTFSKFALALVSGEISASTKTENLAANSIRVLLEGKVRLGLGTEEGMKGLWSSEWAGGGVARPESLGAQEALTTAGEFPLSLALWPIRILVNSLCDLKHYLQADHYKVEAILELLISTTNANEVGRVASQNAMVCEEICPLAALMIVAHKLLSERGRLQITSRLFENTSHLFGGAYDGIISQALSLGPWLTEQDDIEQRRLFLTKVQLVQLHDIIAWNGTMTQTQSLPCLIRSRMVH</sequence>
<gene>
    <name evidence="1" type="ORF">FSB_LOCUS34770</name>
</gene>
<dbReference type="AlphaFoldDB" id="A0A2N9H4X1"/>
<accession>A0A2N9H4X1</accession>
<protein>
    <submittedName>
        <fullName evidence="1">Uncharacterized protein</fullName>
    </submittedName>
</protein>
<reference evidence="1" key="1">
    <citation type="submission" date="2018-02" db="EMBL/GenBank/DDBJ databases">
        <authorList>
            <person name="Cohen D.B."/>
            <person name="Kent A.D."/>
        </authorList>
    </citation>
    <scope>NUCLEOTIDE SEQUENCE</scope>
</reference>
<name>A0A2N9H4X1_FAGSY</name>
<proteinExistence type="predicted"/>